<dbReference type="Pfam" id="PF11327">
    <property type="entry name" value="Egh16-like"/>
    <property type="match status" value="1"/>
</dbReference>
<evidence type="ECO:0000313" key="3">
    <source>
        <dbReference type="EMBL" id="OAV97919.1"/>
    </source>
</evidence>
<evidence type="ECO:0008006" key="6">
    <source>
        <dbReference type="Google" id="ProtNLM"/>
    </source>
</evidence>
<evidence type="ECO:0000313" key="4">
    <source>
        <dbReference type="EnsemblFungi" id="PTTG_03145-t43_1-p1"/>
    </source>
</evidence>
<evidence type="ECO:0000256" key="1">
    <source>
        <dbReference type="SAM" id="MobiDB-lite"/>
    </source>
</evidence>
<dbReference type="EnsemblFungi" id="PTTG_03145-t43_1">
    <property type="protein sequence ID" value="PTTG_03145-t43_1-p1"/>
    <property type="gene ID" value="PTTG_03145"/>
</dbReference>
<dbReference type="Proteomes" id="UP000005240">
    <property type="component" value="Unassembled WGS sequence"/>
</dbReference>
<protein>
    <recommendedName>
        <fullName evidence="6">MAS3 protein</fullName>
    </recommendedName>
</protein>
<keyword evidence="5" id="KW-1185">Reference proteome</keyword>
<evidence type="ECO:0000313" key="5">
    <source>
        <dbReference type="Proteomes" id="UP000005240"/>
    </source>
</evidence>
<feature type="region of interest" description="Disordered" evidence="1">
    <location>
        <begin position="243"/>
        <end position="267"/>
    </location>
</feature>
<dbReference type="PANTHER" id="PTHR34618">
    <property type="entry name" value="SURFACE PROTEIN MAS1, PUTATIVE-RELATED"/>
    <property type="match status" value="1"/>
</dbReference>
<feature type="compositionally biased region" description="Basic residues" evidence="1">
    <location>
        <begin position="256"/>
        <end position="267"/>
    </location>
</feature>
<sequence length="267" mass="27692">MSRSISVLAVSFALLIGNIHGQVVMTFMYGQTNGLTGKGFGTMDGAPRDISTPPALLDAAIIKATEIQNGAASPCGRTILSGKLDMKKALDKAEDGGLPDVGQNGHIKLIAHVINPKGSGPFICGIDTSANGINFATIPVTVNVPANITATAKPTDYSLEAQLPQGTRCQGGADGQTCIVRCTNGNAGGPFGGCMAFTQMQGLYNDPAPAGSGPTAGFQLDRITENPITRDANLFDDAVSKMSPKDLQALTPPPAKGKRRSLLQLRR</sequence>
<reference evidence="4 5" key="3">
    <citation type="journal article" date="2017" name="G3 (Bethesda)">
        <title>Comparative analysis highlights variable genome content of wheat rusts and divergence of the mating loci.</title>
        <authorList>
            <person name="Cuomo C.A."/>
            <person name="Bakkeren G."/>
            <person name="Khalil H.B."/>
            <person name="Panwar V."/>
            <person name="Joly D."/>
            <person name="Linning R."/>
            <person name="Sakthikumar S."/>
            <person name="Song X."/>
            <person name="Adiconis X."/>
            <person name="Fan L."/>
            <person name="Goldberg J.M."/>
            <person name="Levin J.Z."/>
            <person name="Young S."/>
            <person name="Zeng Q."/>
            <person name="Anikster Y."/>
            <person name="Bruce M."/>
            <person name="Wang M."/>
            <person name="Yin C."/>
            <person name="McCallum B."/>
            <person name="Szabo L.J."/>
            <person name="Hulbert S."/>
            <person name="Chen X."/>
            <person name="Fellers J.P."/>
        </authorList>
    </citation>
    <scope>NUCLEOTIDE SEQUENCE</scope>
    <source>
        <strain evidence="4">isolate 1-1 / race 1 (BBBD)</strain>
        <strain evidence="5">Isolate 1-1 / race 1 (BBBD)</strain>
    </source>
</reference>
<evidence type="ECO:0000256" key="2">
    <source>
        <dbReference type="SAM" id="SignalP"/>
    </source>
</evidence>
<dbReference type="PANTHER" id="PTHR34618:SF1">
    <property type="entry name" value="SECRETED PROTEIN"/>
    <property type="match status" value="1"/>
</dbReference>
<accession>A0A180GZX7</accession>
<reference evidence="4" key="4">
    <citation type="submission" date="2025-05" db="UniProtKB">
        <authorList>
            <consortium name="EnsemblFungi"/>
        </authorList>
    </citation>
    <scope>IDENTIFICATION</scope>
    <source>
        <strain evidence="4">isolate 1-1 / race 1 (BBBD)</strain>
    </source>
</reference>
<dbReference type="OrthoDB" id="3241054at2759"/>
<reference evidence="3" key="1">
    <citation type="submission" date="2009-11" db="EMBL/GenBank/DDBJ databases">
        <authorList>
            <consortium name="The Broad Institute Genome Sequencing Platform"/>
            <person name="Ward D."/>
            <person name="Feldgarden M."/>
            <person name="Earl A."/>
            <person name="Young S.K."/>
            <person name="Zeng Q."/>
            <person name="Koehrsen M."/>
            <person name="Alvarado L."/>
            <person name="Berlin A."/>
            <person name="Bochicchio J."/>
            <person name="Borenstein D."/>
            <person name="Chapman S.B."/>
            <person name="Chen Z."/>
            <person name="Engels R."/>
            <person name="Freedman E."/>
            <person name="Gellesch M."/>
            <person name="Goldberg J."/>
            <person name="Griggs A."/>
            <person name="Gujja S."/>
            <person name="Heilman E."/>
            <person name="Heiman D."/>
            <person name="Hepburn T."/>
            <person name="Howarth C."/>
            <person name="Jen D."/>
            <person name="Larson L."/>
            <person name="Lewis B."/>
            <person name="Mehta T."/>
            <person name="Park D."/>
            <person name="Pearson M."/>
            <person name="Roberts A."/>
            <person name="Saif S."/>
            <person name="Shea T."/>
            <person name="Shenoy N."/>
            <person name="Sisk P."/>
            <person name="Stolte C."/>
            <person name="Sykes S."/>
            <person name="Thomson T."/>
            <person name="Walk T."/>
            <person name="White J."/>
            <person name="Yandava C."/>
            <person name="Izard J."/>
            <person name="Baranova O.V."/>
            <person name="Blanton J.M."/>
            <person name="Tanner A.C."/>
            <person name="Dewhirst F.E."/>
            <person name="Haas B."/>
            <person name="Nusbaum C."/>
            <person name="Birren B."/>
        </authorList>
    </citation>
    <scope>NUCLEOTIDE SEQUENCE [LARGE SCALE GENOMIC DNA]</scope>
    <source>
        <strain evidence="3">1-1 BBBD Race 1</strain>
    </source>
</reference>
<feature type="signal peptide" evidence="2">
    <location>
        <begin position="1"/>
        <end position="21"/>
    </location>
</feature>
<reference evidence="3" key="2">
    <citation type="submission" date="2016-05" db="EMBL/GenBank/DDBJ databases">
        <title>Comparative analysis highlights variable genome content of wheat rusts and divergence of the mating loci.</title>
        <authorList>
            <person name="Cuomo C.A."/>
            <person name="Bakkeren G."/>
            <person name="Szabo L."/>
            <person name="Khalil H."/>
            <person name="Joly D."/>
            <person name="Goldberg J."/>
            <person name="Young S."/>
            <person name="Zeng Q."/>
            <person name="Fellers J."/>
        </authorList>
    </citation>
    <scope>NUCLEOTIDE SEQUENCE [LARGE SCALE GENOMIC DNA]</scope>
    <source>
        <strain evidence="3">1-1 BBBD Race 1</strain>
    </source>
</reference>
<keyword evidence="2" id="KW-0732">Signal</keyword>
<proteinExistence type="predicted"/>
<dbReference type="EMBL" id="ADAS02000010">
    <property type="protein sequence ID" value="OAV97919.1"/>
    <property type="molecule type" value="Genomic_DNA"/>
</dbReference>
<dbReference type="STRING" id="630390.A0A180GZX7"/>
<gene>
    <name evidence="3" type="ORF">PTTG_03145</name>
</gene>
<organism evidence="3">
    <name type="scientific">Puccinia triticina (isolate 1-1 / race 1 (BBBD))</name>
    <name type="common">Brown leaf rust fungus</name>
    <dbReference type="NCBI Taxonomy" id="630390"/>
    <lineage>
        <taxon>Eukaryota</taxon>
        <taxon>Fungi</taxon>
        <taxon>Dikarya</taxon>
        <taxon>Basidiomycota</taxon>
        <taxon>Pucciniomycotina</taxon>
        <taxon>Pucciniomycetes</taxon>
        <taxon>Pucciniales</taxon>
        <taxon>Pucciniaceae</taxon>
        <taxon>Puccinia</taxon>
    </lineage>
</organism>
<name>A0A180GZX7_PUCT1</name>
<feature type="chain" id="PRO_5008110489" description="MAS3 protein" evidence="2">
    <location>
        <begin position="22"/>
        <end position="267"/>
    </location>
</feature>
<dbReference type="VEuPathDB" id="FungiDB:PTTG_03145"/>
<dbReference type="AlphaFoldDB" id="A0A180GZX7"/>
<dbReference type="InterPro" id="IPR021476">
    <property type="entry name" value="Egh16-like"/>
</dbReference>